<sequence length="71" mass="7975">MAGNEEDVFRKAKSEYQALQILQVLMLRETCGRFNDSILGRAWTNAACTEPQKGYDALLAPISNRTGGWRL</sequence>
<protein>
    <submittedName>
        <fullName evidence="1">Uncharacterized protein</fullName>
    </submittedName>
</protein>
<proteinExistence type="predicted"/>
<keyword evidence="2" id="KW-1185">Reference proteome</keyword>
<gene>
    <name evidence="1" type="ORF">GGI59_005612</name>
</gene>
<evidence type="ECO:0000313" key="2">
    <source>
        <dbReference type="Proteomes" id="UP000528824"/>
    </source>
</evidence>
<accession>A0A7W9CXX1</accession>
<dbReference type="Proteomes" id="UP000528824">
    <property type="component" value="Unassembled WGS sequence"/>
</dbReference>
<organism evidence="1 2">
    <name type="scientific">Rhizobium lentis</name>
    <dbReference type="NCBI Taxonomy" id="1138194"/>
    <lineage>
        <taxon>Bacteria</taxon>
        <taxon>Pseudomonadati</taxon>
        <taxon>Pseudomonadota</taxon>
        <taxon>Alphaproteobacteria</taxon>
        <taxon>Hyphomicrobiales</taxon>
        <taxon>Rhizobiaceae</taxon>
        <taxon>Rhizobium/Agrobacterium group</taxon>
        <taxon>Rhizobium</taxon>
    </lineage>
</organism>
<dbReference type="RefSeq" id="WP_183919306.1">
    <property type="nucleotide sequence ID" value="NZ_JACHBB010000014.1"/>
</dbReference>
<dbReference type="AlphaFoldDB" id="A0A7W9CXX1"/>
<dbReference type="EMBL" id="JACHBC010000015">
    <property type="protein sequence ID" value="MBB5563910.1"/>
    <property type="molecule type" value="Genomic_DNA"/>
</dbReference>
<reference evidence="1 2" key="1">
    <citation type="submission" date="2020-08" db="EMBL/GenBank/DDBJ databases">
        <title>Genomic Encyclopedia of Type Strains, Phase IV (KMG-V): Genome sequencing to study the core and pangenomes of soil and plant-associated prokaryotes.</title>
        <authorList>
            <person name="Whitman W."/>
        </authorList>
    </citation>
    <scope>NUCLEOTIDE SEQUENCE [LARGE SCALE GENOMIC DNA]</scope>
    <source>
        <strain evidence="1 2">SEMIA 4034</strain>
    </source>
</reference>
<name>A0A7W9CXX1_9HYPH</name>
<comment type="caution">
    <text evidence="1">The sequence shown here is derived from an EMBL/GenBank/DDBJ whole genome shotgun (WGS) entry which is preliminary data.</text>
</comment>
<evidence type="ECO:0000313" key="1">
    <source>
        <dbReference type="EMBL" id="MBB5563910.1"/>
    </source>
</evidence>